<comment type="caution">
    <text evidence="7">The sequence shown here is derived from an EMBL/GenBank/DDBJ whole genome shotgun (WGS) entry which is preliminary data.</text>
</comment>
<dbReference type="InterPro" id="IPR006132">
    <property type="entry name" value="Asp/Orn_carbamoyltranf_P-bd"/>
</dbReference>
<gene>
    <name evidence="7" type="primary">argF</name>
    <name evidence="7" type="ORF">GC250_00420</name>
</gene>
<dbReference type="Pfam" id="PF02729">
    <property type="entry name" value="OTCace_N"/>
    <property type="match status" value="1"/>
</dbReference>
<evidence type="ECO:0000313" key="8">
    <source>
        <dbReference type="Proteomes" id="UP000470772"/>
    </source>
</evidence>
<reference evidence="7 8" key="1">
    <citation type="submission" date="2019-10" db="EMBL/GenBank/DDBJ databases">
        <title>Sequencing and Assembly of Multiple Reported Metal-Biooxidizing Members of the Extremely Thermoacidophilic Archaeal Family Sulfolobaceae.</title>
        <authorList>
            <person name="Counts J.A."/>
            <person name="Kelly R.M."/>
        </authorList>
    </citation>
    <scope>NUCLEOTIDE SEQUENCE [LARGE SCALE GENOMIC DNA]</scope>
    <source>
        <strain evidence="7 8">DSM 6482</strain>
    </source>
</reference>
<dbReference type="OrthoDB" id="4696at2157"/>
<dbReference type="GO" id="GO:0016597">
    <property type="term" value="F:amino acid binding"/>
    <property type="evidence" value="ECO:0007669"/>
    <property type="project" value="InterPro"/>
</dbReference>
<evidence type="ECO:0000256" key="2">
    <source>
        <dbReference type="ARBA" id="ARBA00048772"/>
    </source>
</evidence>
<proteinExistence type="inferred from homology"/>
<keyword evidence="1 4" id="KW-0808">Transferase</keyword>
<name>A0A6A9QS39_SULME</name>
<dbReference type="InterPro" id="IPR006130">
    <property type="entry name" value="Asp/Orn_carbamoylTrfase"/>
</dbReference>
<dbReference type="PRINTS" id="PR00102">
    <property type="entry name" value="OTCASE"/>
</dbReference>
<organism evidence="7 8">
    <name type="scientific">Sulfuracidifex metallicus DSM 6482 = JCM 9184</name>
    <dbReference type="NCBI Taxonomy" id="523847"/>
    <lineage>
        <taxon>Archaea</taxon>
        <taxon>Thermoproteota</taxon>
        <taxon>Thermoprotei</taxon>
        <taxon>Sulfolobales</taxon>
        <taxon>Sulfolobaceae</taxon>
        <taxon>Sulfuracidifex</taxon>
    </lineage>
</organism>
<dbReference type="AlphaFoldDB" id="A0A6A9QS39"/>
<evidence type="ECO:0000259" key="5">
    <source>
        <dbReference type="Pfam" id="PF00185"/>
    </source>
</evidence>
<feature type="domain" description="Aspartate/ornithine carbamoyltransferase Asp/Orn-binding" evidence="5">
    <location>
        <begin position="151"/>
        <end position="303"/>
    </location>
</feature>
<dbReference type="NCBIfam" id="NF001986">
    <property type="entry name" value="PRK00779.1"/>
    <property type="match status" value="1"/>
</dbReference>
<dbReference type="PANTHER" id="PTHR45753:SF3">
    <property type="entry name" value="ORNITHINE TRANSCARBAMYLASE, MITOCHONDRIAL"/>
    <property type="match status" value="1"/>
</dbReference>
<evidence type="ECO:0000256" key="3">
    <source>
        <dbReference type="NCBIfam" id="TIGR00658"/>
    </source>
</evidence>
<keyword evidence="8" id="KW-1185">Reference proteome</keyword>
<dbReference type="PRINTS" id="PR00100">
    <property type="entry name" value="AOTCASE"/>
</dbReference>
<accession>A0A6A9QS39</accession>
<feature type="domain" description="Aspartate/ornithine carbamoyltransferase carbamoyl-P binding" evidence="6">
    <location>
        <begin position="5"/>
        <end position="145"/>
    </location>
</feature>
<dbReference type="Gene3D" id="3.40.50.1370">
    <property type="entry name" value="Aspartate/ornithine carbamoyltransferase"/>
    <property type="match status" value="2"/>
</dbReference>
<dbReference type="NCBIfam" id="TIGR00658">
    <property type="entry name" value="orni_carb_tr"/>
    <property type="match status" value="1"/>
</dbReference>
<dbReference type="PROSITE" id="PS00097">
    <property type="entry name" value="CARBAMOYLTRANSFERASE"/>
    <property type="match status" value="1"/>
</dbReference>
<dbReference type="Pfam" id="PF00185">
    <property type="entry name" value="OTCace"/>
    <property type="match status" value="1"/>
</dbReference>
<evidence type="ECO:0000259" key="6">
    <source>
        <dbReference type="Pfam" id="PF02729"/>
    </source>
</evidence>
<dbReference type="InterPro" id="IPR036901">
    <property type="entry name" value="Asp/Orn_carbamoylTrfase_sf"/>
</dbReference>
<dbReference type="SUPFAM" id="SSF53671">
    <property type="entry name" value="Aspartate/ornithine carbamoyltransferase"/>
    <property type="match status" value="1"/>
</dbReference>
<dbReference type="GO" id="GO:0004585">
    <property type="term" value="F:ornithine carbamoyltransferase activity"/>
    <property type="evidence" value="ECO:0007669"/>
    <property type="project" value="UniProtKB-UniRule"/>
</dbReference>
<evidence type="ECO:0000313" key="7">
    <source>
        <dbReference type="EMBL" id="MUN27962.1"/>
    </source>
</evidence>
<comment type="catalytic activity">
    <reaction evidence="2">
        <text>carbamoyl phosphate + L-ornithine = L-citrulline + phosphate + H(+)</text>
        <dbReference type="Rhea" id="RHEA:19513"/>
        <dbReference type="ChEBI" id="CHEBI:15378"/>
        <dbReference type="ChEBI" id="CHEBI:43474"/>
        <dbReference type="ChEBI" id="CHEBI:46911"/>
        <dbReference type="ChEBI" id="CHEBI:57743"/>
        <dbReference type="ChEBI" id="CHEBI:58228"/>
        <dbReference type="EC" id="2.1.3.3"/>
    </reaction>
</comment>
<evidence type="ECO:0000256" key="4">
    <source>
        <dbReference type="RuleBase" id="RU003634"/>
    </source>
</evidence>
<protein>
    <recommendedName>
        <fullName evidence="3">Ornithine carbamoyltransferase</fullName>
        <ecNumber evidence="3">2.1.3.3</ecNumber>
    </recommendedName>
</protein>
<dbReference type="EC" id="2.1.3.3" evidence="3"/>
<dbReference type="GO" id="GO:0019240">
    <property type="term" value="P:citrulline biosynthetic process"/>
    <property type="evidence" value="ECO:0007669"/>
    <property type="project" value="TreeGrafter"/>
</dbReference>
<dbReference type="InterPro" id="IPR002292">
    <property type="entry name" value="Orn/put_carbamltrans"/>
</dbReference>
<dbReference type="EMBL" id="WGGD01000005">
    <property type="protein sequence ID" value="MUN27962.1"/>
    <property type="molecule type" value="Genomic_DNA"/>
</dbReference>
<evidence type="ECO:0000256" key="1">
    <source>
        <dbReference type="ARBA" id="ARBA00022679"/>
    </source>
</evidence>
<dbReference type="RefSeq" id="WP_054837817.1">
    <property type="nucleotide sequence ID" value="NZ_BBBY01000002.1"/>
</dbReference>
<dbReference type="FunFam" id="3.40.50.1370:FF:000008">
    <property type="entry name" value="Ornithine carbamoyltransferase"/>
    <property type="match status" value="1"/>
</dbReference>
<sequence length="307" mass="34695">MLKGKNFLCLLDFHRKDIEMLLETSFMMKRWVYSNSVQRTLEGKVVALIFEKPSTRTRVSSEVAIHKLGGYPLILDKNSLQLSRGEPLEDTGTVLGRMVNGIGARVLKHQTLETLSKSSGLPVINLLSNFSHPLQGLTDMMTIKERFGDRKVKISFVGDGRDNVLLSLASISCSLGYDLNVASPQSMRPDPEVMKRLEERCEENDTIIDFFNDPYEAVRGTSVVYTDVWISMGEEAIAESKKKELSQFRVTTDLMRYSTEDSIFMHCLPANRGEEVDPEVIDGKKSSVWDQAENRLYTAMSTFSIFI</sequence>
<dbReference type="InterPro" id="IPR006131">
    <property type="entry name" value="Asp_carbamoyltransf_Asp/Orn-bd"/>
</dbReference>
<comment type="similarity">
    <text evidence="4">Belongs to the aspartate/ornithine carbamoyltransferase superfamily.</text>
</comment>
<dbReference type="PANTHER" id="PTHR45753">
    <property type="entry name" value="ORNITHINE CARBAMOYLTRANSFERASE, MITOCHONDRIAL"/>
    <property type="match status" value="1"/>
</dbReference>
<dbReference type="GO" id="GO:0042450">
    <property type="term" value="P:L-arginine biosynthetic process via ornithine"/>
    <property type="evidence" value="ECO:0007669"/>
    <property type="project" value="UniProtKB-UniRule"/>
</dbReference>
<dbReference type="Proteomes" id="UP000470772">
    <property type="component" value="Unassembled WGS sequence"/>
</dbReference>